<accession>A0A423J4R7</accession>
<organism evidence="1 2">
    <name type="scientific">Pseudomonas frederiksbergensis</name>
    <dbReference type="NCBI Taxonomy" id="104087"/>
    <lineage>
        <taxon>Bacteria</taxon>
        <taxon>Pseudomonadati</taxon>
        <taxon>Pseudomonadota</taxon>
        <taxon>Gammaproteobacteria</taxon>
        <taxon>Pseudomonadales</taxon>
        <taxon>Pseudomonadaceae</taxon>
        <taxon>Pseudomonas</taxon>
    </lineage>
</organism>
<evidence type="ECO:0000313" key="2">
    <source>
        <dbReference type="Proteomes" id="UP000283260"/>
    </source>
</evidence>
<evidence type="ECO:0000313" key="1">
    <source>
        <dbReference type="EMBL" id="RON32700.1"/>
    </source>
</evidence>
<reference evidence="1 2" key="1">
    <citation type="submission" date="2016-10" db="EMBL/GenBank/DDBJ databases">
        <title>Comparative genome analysis of multiple Pseudomonas spp. focuses on biocontrol and plant growth promoting traits.</title>
        <authorList>
            <person name="Tao X.-Y."/>
            <person name="Taylor C.G."/>
        </authorList>
    </citation>
    <scope>NUCLEOTIDE SEQUENCE [LARGE SCALE GENOMIC DNA]</scope>
    <source>
        <strain evidence="1 2">94G2</strain>
    </source>
</reference>
<gene>
    <name evidence="1" type="ORF">BK661_14525</name>
</gene>
<sequence>MKNNASVVGTLIERFSSYLMLVRMNDATATSAVEGFSAALNGMPLPLVKTCHSADRSVNDAKS</sequence>
<proteinExistence type="predicted"/>
<dbReference type="EMBL" id="MOBL01000014">
    <property type="protein sequence ID" value="RON32700.1"/>
    <property type="molecule type" value="Genomic_DNA"/>
</dbReference>
<dbReference type="AlphaFoldDB" id="A0A423J4R7"/>
<dbReference type="Proteomes" id="UP000283260">
    <property type="component" value="Unassembled WGS sequence"/>
</dbReference>
<comment type="caution">
    <text evidence="1">The sequence shown here is derived from an EMBL/GenBank/DDBJ whole genome shotgun (WGS) entry which is preliminary data.</text>
</comment>
<name>A0A423J4R7_9PSED</name>
<protein>
    <submittedName>
        <fullName evidence="1">Uncharacterized protein</fullName>
    </submittedName>
</protein>